<evidence type="ECO:0000313" key="1">
    <source>
        <dbReference type="EMBL" id="CAH2267356.1"/>
    </source>
</evidence>
<organism evidence="1 2">
    <name type="scientific">Pararge aegeria aegeria</name>
    <dbReference type="NCBI Taxonomy" id="348720"/>
    <lineage>
        <taxon>Eukaryota</taxon>
        <taxon>Metazoa</taxon>
        <taxon>Ecdysozoa</taxon>
        <taxon>Arthropoda</taxon>
        <taxon>Hexapoda</taxon>
        <taxon>Insecta</taxon>
        <taxon>Pterygota</taxon>
        <taxon>Neoptera</taxon>
        <taxon>Endopterygota</taxon>
        <taxon>Lepidoptera</taxon>
        <taxon>Glossata</taxon>
        <taxon>Ditrysia</taxon>
        <taxon>Papilionoidea</taxon>
        <taxon>Nymphalidae</taxon>
        <taxon>Satyrinae</taxon>
        <taxon>Satyrini</taxon>
        <taxon>Parargina</taxon>
        <taxon>Pararge</taxon>
    </lineage>
</organism>
<protein>
    <submittedName>
        <fullName evidence="1">Jg27539 protein</fullName>
    </submittedName>
</protein>
<sequence>MRRSVEEPDDRRNSTSCEAEVVMGGAQTSEKRWTLGSQGVALSWSYFNLVNIYWSGSGQIEETYQINGTCVEYSLNSWETILFILGKQLGKKI</sequence>
<name>A0A8S4SNS1_9NEOP</name>
<keyword evidence="2" id="KW-1185">Reference proteome</keyword>
<dbReference type="Proteomes" id="UP000838756">
    <property type="component" value="Unassembled WGS sequence"/>
</dbReference>
<accession>A0A8S4SNS1</accession>
<dbReference type="AlphaFoldDB" id="A0A8S4SNS1"/>
<gene>
    <name evidence="1" type="primary">jg27539</name>
    <name evidence="1" type="ORF">PAEG_LOCUS25911</name>
</gene>
<proteinExistence type="predicted"/>
<reference evidence="1" key="1">
    <citation type="submission" date="2022-03" db="EMBL/GenBank/DDBJ databases">
        <authorList>
            <person name="Lindestad O."/>
        </authorList>
    </citation>
    <scope>NUCLEOTIDE SEQUENCE</scope>
</reference>
<evidence type="ECO:0000313" key="2">
    <source>
        <dbReference type="Proteomes" id="UP000838756"/>
    </source>
</evidence>
<dbReference type="EMBL" id="CAKXAJ010026350">
    <property type="protein sequence ID" value="CAH2267356.1"/>
    <property type="molecule type" value="Genomic_DNA"/>
</dbReference>
<comment type="caution">
    <text evidence="1">The sequence shown here is derived from an EMBL/GenBank/DDBJ whole genome shotgun (WGS) entry which is preliminary data.</text>
</comment>
<dbReference type="OrthoDB" id="6938669at2759"/>